<accession>A0A811K5G7</accession>
<dbReference type="InterPro" id="IPR035849">
    <property type="entry name" value="Fes/Fps/Fer_SH2"/>
</dbReference>
<keyword evidence="3 9" id="KW-0418">Kinase</keyword>
<evidence type="ECO:0000256" key="7">
    <source>
        <dbReference type="PROSITE-ProRule" id="PRU00191"/>
    </source>
</evidence>
<evidence type="ECO:0000256" key="9">
    <source>
        <dbReference type="RuleBase" id="RU362096"/>
    </source>
</evidence>
<dbReference type="PANTHER" id="PTHR24418">
    <property type="entry name" value="TYROSINE-PROTEIN KINASE"/>
    <property type="match status" value="1"/>
</dbReference>
<dbReference type="PROSITE" id="PS00109">
    <property type="entry name" value="PROTEIN_KINASE_TYR"/>
    <property type="match status" value="1"/>
</dbReference>
<comment type="catalytic activity">
    <reaction evidence="6 9">
        <text>L-tyrosyl-[protein] + ATP = O-phospho-L-tyrosyl-[protein] + ADP + H(+)</text>
        <dbReference type="Rhea" id="RHEA:10596"/>
        <dbReference type="Rhea" id="RHEA-COMP:10136"/>
        <dbReference type="Rhea" id="RHEA-COMP:20101"/>
        <dbReference type="ChEBI" id="CHEBI:15378"/>
        <dbReference type="ChEBI" id="CHEBI:30616"/>
        <dbReference type="ChEBI" id="CHEBI:46858"/>
        <dbReference type="ChEBI" id="CHEBI:61978"/>
        <dbReference type="ChEBI" id="CHEBI:456216"/>
        <dbReference type="EC" id="2.7.10.2"/>
    </reaction>
</comment>
<dbReference type="SMART" id="SM00219">
    <property type="entry name" value="TyrKc"/>
    <property type="match status" value="1"/>
</dbReference>
<dbReference type="Proteomes" id="UP000614601">
    <property type="component" value="Unassembled WGS sequence"/>
</dbReference>
<dbReference type="InterPro" id="IPR000719">
    <property type="entry name" value="Prot_kinase_dom"/>
</dbReference>
<dbReference type="EMBL" id="CAJFDH010000002">
    <property type="protein sequence ID" value="CAD5211222.1"/>
    <property type="molecule type" value="Genomic_DNA"/>
</dbReference>
<evidence type="ECO:0000256" key="2">
    <source>
        <dbReference type="ARBA" id="ARBA00022741"/>
    </source>
</evidence>
<dbReference type="GO" id="GO:0004715">
    <property type="term" value="F:non-membrane spanning protein tyrosine kinase activity"/>
    <property type="evidence" value="ECO:0007669"/>
    <property type="project" value="UniProtKB-EC"/>
</dbReference>
<dbReference type="PROSITE" id="PS00107">
    <property type="entry name" value="PROTEIN_KINASE_ATP"/>
    <property type="match status" value="1"/>
</dbReference>
<feature type="domain" description="Protein kinase" evidence="11">
    <location>
        <begin position="128"/>
        <end position="384"/>
    </location>
</feature>
<evidence type="ECO:0000256" key="3">
    <source>
        <dbReference type="ARBA" id="ARBA00022777"/>
    </source>
</evidence>
<dbReference type="InterPro" id="IPR001245">
    <property type="entry name" value="Ser-Thr/Tyr_kinase_cat_dom"/>
</dbReference>
<dbReference type="PROSITE" id="PS50011">
    <property type="entry name" value="PROTEIN_KINASE_DOM"/>
    <property type="match status" value="1"/>
</dbReference>
<proteinExistence type="inferred from homology"/>
<evidence type="ECO:0000256" key="4">
    <source>
        <dbReference type="ARBA" id="ARBA00022840"/>
    </source>
</evidence>
<dbReference type="AlphaFoldDB" id="A0A811K5G7"/>
<dbReference type="PRINTS" id="PR00109">
    <property type="entry name" value="TYRKINASE"/>
</dbReference>
<dbReference type="PROSITE" id="PS50001">
    <property type="entry name" value="SH2"/>
    <property type="match status" value="1"/>
</dbReference>
<dbReference type="OrthoDB" id="546826at2759"/>
<dbReference type="InterPro" id="IPR000980">
    <property type="entry name" value="SH2"/>
</dbReference>
<dbReference type="Gene3D" id="3.30.505.10">
    <property type="entry name" value="SH2 domain"/>
    <property type="match status" value="1"/>
</dbReference>
<feature type="domain" description="SH2" evidence="10">
    <location>
        <begin position="25"/>
        <end position="116"/>
    </location>
</feature>
<evidence type="ECO:0000313" key="12">
    <source>
        <dbReference type="EMBL" id="CAD5211222.1"/>
    </source>
</evidence>
<dbReference type="CDD" id="cd10361">
    <property type="entry name" value="SH2_Fps_family"/>
    <property type="match status" value="1"/>
</dbReference>
<keyword evidence="13" id="KW-1185">Reference proteome</keyword>
<dbReference type="InterPro" id="IPR011009">
    <property type="entry name" value="Kinase-like_dom_sf"/>
</dbReference>
<keyword evidence="2 8" id="KW-0547">Nucleotide-binding</keyword>
<dbReference type="InterPro" id="IPR008266">
    <property type="entry name" value="Tyr_kinase_AS"/>
</dbReference>
<dbReference type="Pfam" id="PF00017">
    <property type="entry name" value="SH2"/>
    <property type="match status" value="1"/>
</dbReference>
<dbReference type="GO" id="GO:0005524">
    <property type="term" value="F:ATP binding"/>
    <property type="evidence" value="ECO:0007669"/>
    <property type="project" value="UniProtKB-UniRule"/>
</dbReference>
<dbReference type="SUPFAM" id="SSF55550">
    <property type="entry name" value="SH2 domain"/>
    <property type="match status" value="1"/>
</dbReference>
<keyword evidence="1 9" id="KW-0808">Transferase</keyword>
<evidence type="ECO:0000256" key="1">
    <source>
        <dbReference type="ARBA" id="ARBA00022679"/>
    </source>
</evidence>
<dbReference type="EC" id="2.7.10.2" evidence="9"/>
<dbReference type="CDD" id="cd00192">
    <property type="entry name" value="PTKc"/>
    <property type="match status" value="1"/>
</dbReference>
<evidence type="ECO:0000259" key="11">
    <source>
        <dbReference type="PROSITE" id="PS50011"/>
    </source>
</evidence>
<dbReference type="InterPro" id="IPR017441">
    <property type="entry name" value="Protein_kinase_ATP_BS"/>
</dbReference>
<dbReference type="InterPro" id="IPR050198">
    <property type="entry name" value="Non-receptor_tyrosine_kinases"/>
</dbReference>
<evidence type="ECO:0000256" key="5">
    <source>
        <dbReference type="ARBA" id="ARBA00023137"/>
    </source>
</evidence>
<dbReference type="Proteomes" id="UP000783686">
    <property type="component" value="Unassembled WGS sequence"/>
</dbReference>
<dbReference type="InterPro" id="IPR036860">
    <property type="entry name" value="SH2_dom_sf"/>
</dbReference>
<comment type="caution">
    <text evidence="12">The sequence shown here is derived from an EMBL/GenBank/DDBJ whole genome shotgun (WGS) entry which is preliminary data.</text>
</comment>
<reference evidence="12" key="1">
    <citation type="submission" date="2020-09" db="EMBL/GenBank/DDBJ databases">
        <authorList>
            <person name="Kikuchi T."/>
        </authorList>
    </citation>
    <scope>NUCLEOTIDE SEQUENCE</scope>
    <source>
        <strain evidence="12">SH1</strain>
    </source>
</reference>
<protein>
    <recommendedName>
        <fullName evidence="9">Tyrosine-protein kinase</fullName>
        <ecNumber evidence="9">2.7.10.2</ecNumber>
    </recommendedName>
</protein>
<name>A0A811K5G7_9BILA</name>
<dbReference type="EMBL" id="CAJFCW020000002">
    <property type="protein sequence ID" value="CAG9092941.1"/>
    <property type="molecule type" value="Genomic_DNA"/>
</dbReference>
<dbReference type="InterPro" id="IPR020635">
    <property type="entry name" value="Tyr_kinase_cat_dom"/>
</dbReference>
<evidence type="ECO:0000256" key="6">
    <source>
        <dbReference type="ARBA" id="ARBA00051245"/>
    </source>
</evidence>
<evidence type="ECO:0000256" key="8">
    <source>
        <dbReference type="PROSITE-ProRule" id="PRU10141"/>
    </source>
</evidence>
<dbReference type="SMART" id="SM00252">
    <property type="entry name" value="SH2"/>
    <property type="match status" value="1"/>
</dbReference>
<keyword evidence="4 8" id="KW-0067">ATP-binding</keyword>
<feature type="binding site" evidence="8">
    <location>
        <position position="159"/>
    </location>
    <ligand>
        <name>ATP</name>
        <dbReference type="ChEBI" id="CHEBI:30616"/>
    </ligand>
</feature>
<evidence type="ECO:0000259" key="10">
    <source>
        <dbReference type="PROSITE" id="PS50001"/>
    </source>
</evidence>
<gene>
    <name evidence="12" type="ORF">BOKJ2_LOCUS3586</name>
</gene>
<keyword evidence="7" id="KW-0727">SH2 domain</keyword>
<evidence type="ECO:0000313" key="13">
    <source>
        <dbReference type="Proteomes" id="UP000614601"/>
    </source>
</evidence>
<sequence length="387" mass="43880">MTEAEKSVNATFIEAKAQVLNKAYWYHGLMPRDEISDLLKHDGDFLVRRSELGLNQKLVISMRWSRVRHMFIKVTPEARFNITDLLNFENVERLICFYMGSKAEIFRDGAKLMRPIKRPEWCLFHENIKLNKKVGSGSFGDVYIGKLTDKDKKLDVAVKMLKGKLGKKERSGFVKEASLNRRFNHPNIVRLLGIAAQQDPIMVVLELASGGSLKGYLQKNPDASVERLNKFLLDAAKGLTYLSSLNVTHRDIAARNCLLAEDLTVKISDFGLSIAEAQVKEKKLSKVPTKWLAPETLGQGVFSTKTDVYTYGVMMWEVYTYCKADPYSKITNLEARQAIQAGKTLEIPTITPLFACKIMEDCWKKDPDARPTFGQIAERFEAAMKLN</sequence>
<organism evidence="12 13">
    <name type="scientific">Bursaphelenchus okinawaensis</name>
    <dbReference type="NCBI Taxonomy" id="465554"/>
    <lineage>
        <taxon>Eukaryota</taxon>
        <taxon>Metazoa</taxon>
        <taxon>Ecdysozoa</taxon>
        <taxon>Nematoda</taxon>
        <taxon>Chromadorea</taxon>
        <taxon>Rhabditida</taxon>
        <taxon>Tylenchina</taxon>
        <taxon>Tylenchomorpha</taxon>
        <taxon>Aphelenchoidea</taxon>
        <taxon>Aphelenchoididae</taxon>
        <taxon>Bursaphelenchus</taxon>
    </lineage>
</organism>
<keyword evidence="5 9" id="KW-0829">Tyrosine-protein kinase</keyword>
<dbReference type="SUPFAM" id="SSF56112">
    <property type="entry name" value="Protein kinase-like (PK-like)"/>
    <property type="match status" value="1"/>
</dbReference>
<dbReference type="Gene3D" id="1.10.510.10">
    <property type="entry name" value="Transferase(Phosphotransferase) domain 1"/>
    <property type="match status" value="1"/>
</dbReference>
<comment type="similarity">
    <text evidence="9">Belongs to the protein kinase superfamily. Tyr protein kinase family.</text>
</comment>
<dbReference type="Pfam" id="PF07714">
    <property type="entry name" value="PK_Tyr_Ser-Thr"/>
    <property type="match status" value="1"/>
</dbReference>